<evidence type="ECO:0000256" key="8">
    <source>
        <dbReference type="ARBA" id="ARBA00023211"/>
    </source>
</evidence>
<dbReference type="CDD" id="cd09634">
    <property type="entry name" value="Cas1_I-II-III"/>
    <property type="match status" value="1"/>
</dbReference>
<dbReference type="eggNOG" id="COG1518">
    <property type="taxonomic scope" value="Bacteria"/>
</dbReference>
<protein>
    <recommendedName>
        <fullName evidence="10">CRISPR-associated endonuclease Cas1</fullName>
        <ecNumber evidence="10">3.1.-.-</ecNumber>
    </recommendedName>
</protein>
<keyword evidence="6 10" id="KW-0051">Antiviral defense</keyword>
<reference evidence="12" key="1">
    <citation type="submission" date="2012-06" db="EMBL/GenBank/DDBJ databases">
        <title>The complete genome of Flexibacter litoralis DSM 6794.</title>
        <authorList>
            <person name="Lucas S."/>
            <person name="Copeland A."/>
            <person name="Lapidus A."/>
            <person name="Glavina del Rio T."/>
            <person name="Dalin E."/>
            <person name="Tice H."/>
            <person name="Bruce D."/>
            <person name="Goodwin L."/>
            <person name="Pitluck S."/>
            <person name="Peters L."/>
            <person name="Ovchinnikova G."/>
            <person name="Lu M."/>
            <person name="Kyrpides N."/>
            <person name="Mavromatis K."/>
            <person name="Ivanova N."/>
            <person name="Brettin T."/>
            <person name="Detter J.C."/>
            <person name="Han C."/>
            <person name="Larimer F."/>
            <person name="Land M."/>
            <person name="Hauser L."/>
            <person name="Markowitz V."/>
            <person name="Cheng J.-F."/>
            <person name="Hugenholtz P."/>
            <person name="Woyke T."/>
            <person name="Wu D."/>
            <person name="Spring S."/>
            <person name="Lang E."/>
            <person name="Kopitz M."/>
            <person name="Brambilla E."/>
            <person name="Klenk H.-P."/>
            <person name="Eisen J.A."/>
        </authorList>
    </citation>
    <scope>NUCLEOTIDE SEQUENCE [LARGE SCALE GENOMIC DNA]</scope>
    <source>
        <strain evidence="12">ATCC 23117 / DSM 6794 / NBRC 15988 / NCIMB 1366 / Sio-4</strain>
    </source>
</reference>
<keyword evidence="4 10" id="KW-0378">Hydrolase</keyword>
<dbReference type="InterPro" id="IPR042211">
    <property type="entry name" value="CRISPR-assoc_Cas1_N"/>
</dbReference>
<feature type="binding site" evidence="10">
    <location>
        <position position="278"/>
    </location>
    <ligand>
        <name>Mn(2+)</name>
        <dbReference type="ChEBI" id="CHEBI:29035"/>
    </ligand>
</feature>
<keyword evidence="5 10" id="KW-0460">Magnesium</keyword>
<dbReference type="HAMAP" id="MF_01470">
    <property type="entry name" value="Cas1"/>
    <property type="match status" value="1"/>
</dbReference>
<dbReference type="PANTHER" id="PTHR34353:SF2">
    <property type="entry name" value="CRISPR-ASSOCIATED ENDONUCLEASE CAS1 1"/>
    <property type="match status" value="1"/>
</dbReference>
<keyword evidence="2 10" id="KW-0479">Metal-binding</keyword>
<dbReference type="PANTHER" id="PTHR34353">
    <property type="entry name" value="CRISPR-ASSOCIATED ENDONUCLEASE CAS1 1"/>
    <property type="match status" value="1"/>
</dbReference>
<organism evidence="11 12">
    <name type="scientific">Bernardetia litoralis (strain ATCC 23117 / DSM 6794 / NBRC 15988 / NCIMB 1366 / Fx l1 / Sio-4)</name>
    <name type="common">Flexibacter litoralis</name>
    <dbReference type="NCBI Taxonomy" id="880071"/>
    <lineage>
        <taxon>Bacteria</taxon>
        <taxon>Pseudomonadati</taxon>
        <taxon>Bacteroidota</taxon>
        <taxon>Cytophagia</taxon>
        <taxon>Cytophagales</taxon>
        <taxon>Bernardetiaceae</taxon>
        <taxon>Bernardetia</taxon>
    </lineage>
</organism>
<keyword evidence="7 10" id="KW-0238">DNA-binding</keyword>
<dbReference type="Pfam" id="PF01867">
    <property type="entry name" value="Cas_Cas1"/>
    <property type="match status" value="1"/>
</dbReference>
<evidence type="ECO:0000256" key="6">
    <source>
        <dbReference type="ARBA" id="ARBA00023118"/>
    </source>
</evidence>
<dbReference type="Gene3D" id="1.20.120.920">
    <property type="entry name" value="CRISPR-associated endonuclease Cas1, C-terminal domain"/>
    <property type="match status" value="1"/>
</dbReference>
<dbReference type="GO" id="GO:0051607">
    <property type="term" value="P:defense response to virus"/>
    <property type="evidence" value="ECO:0007669"/>
    <property type="project" value="UniProtKB-UniRule"/>
</dbReference>
<evidence type="ECO:0000256" key="2">
    <source>
        <dbReference type="ARBA" id="ARBA00022723"/>
    </source>
</evidence>
<dbReference type="GO" id="GO:0016787">
    <property type="term" value="F:hydrolase activity"/>
    <property type="evidence" value="ECO:0007669"/>
    <property type="project" value="UniProtKB-KW"/>
</dbReference>
<proteinExistence type="inferred from homology"/>
<evidence type="ECO:0000256" key="9">
    <source>
        <dbReference type="ARBA" id="ARBA00038592"/>
    </source>
</evidence>
<dbReference type="GO" id="GO:0003677">
    <property type="term" value="F:DNA binding"/>
    <property type="evidence" value="ECO:0007669"/>
    <property type="project" value="UniProtKB-KW"/>
</dbReference>
<evidence type="ECO:0000256" key="10">
    <source>
        <dbReference type="HAMAP-Rule" id="MF_01470"/>
    </source>
</evidence>
<dbReference type="AlphaFoldDB" id="I4AEZ0"/>
<dbReference type="EC" id="3.1.-.-" evidence="10"/>
<dbReference type="STRING" id="880071.Fleli_0013"/>
<comment type="function">
    <text evidence="10">CRISPR (clustered regularly interspaced short palindromic repeat), is an adaptive immune system that provides protection against mobile genetic elements (viruses, transposable elements and conjugative plasmids). CRISPR clusters contain spacers, sequences complementary to antecedent mobile elements, and target invading nucleic acids. CRISPR clusters are transcribed and processed into CRISPR RNA (crRNA). Acts as a dsDNA endonuclease. Involved in the integration of spacer DNA into the CRISPR cassette.</text>
</comment>
<evidence type="ECO:0000256" key="7">
    <source>
        <dbReference type="ARBA" id="ARBA00023125"/>
    </source>
</evidence>
<keyword evidence="3 10" id="KW-0255">Endonuclease</keyword>
<dbReference type="NCBIfam" id="TIGR00287">
    <property type="entry name" value="cas1"/>
    <property type="match status" value="1"/>
</dbReference>
<dbReference type="GO" id="GO:0046872">
    <property type="term" value="F:metal ion binding"/>
    <property type="evidence" value="ECO:0007669"/>
    <property type="project" value="UniProtKB-UniRule"/>
</dbReference>
<dbReference type="KEGG" id="fli:Fleli_0013"/>
<dbReference type="GO" id="GO:0043571">
    <property type="term" value="P:maintenance of CRISPR repeat elements"/>
    <property type="evidence" value="ECO:0007669"/>
    <property type="project" value="UniProtKB-UniRule"/>
</dbReference>
<evidence type="ECO:0000256" key="5">
    <source>
        <dbReference type="ARBA" id="ARBA00022842"/>
    </source>
</evidence>
<gene>
    <name evidence="10" type="primary">cas1</name>
    <name evidence="11" type="ordered locus">Fleli_0013</name>
</gene>
<accession>I4AEZ0</accession>
<dbReference type="InterPro" id="IPR002729">
    <property type="entry name" value="CRISPR-assoc_Cas1"/>
</dbReference>
<dbReference type="Gene3D" id="3.100.10.20">
    <property type="entry name" value="CRISPR-associated endonuclease Cas1, N-terminal domain"/>
    <property type="match status" value="1"/>
</dbReference>
<evidence type="ECO:0000256" key="1">
    <source>
        <dbReference type="ARBA" id="ARBA00022722"/>
    </source>
</evidence>
<dbReference type="EMBL" id="CP003345">
    <property type="protein sequence ID" value="AFM02525.1"/>
    <property type="molecule type" value="Genomic_DNA"/>
</dbReference>
<dbReference type="InterPro" id="IPR042206">
    <property type="entry name" value="CRISPR-assoc_Cas1_C"/>
</dbReference>
<keyword evidence="1 10" id="KW-0540">Nuclease</keyword>
<dbReference type="InterPro" id="IPR050646">
    <property type="entry name" value="Cas1"/>
</dbReference>
<evidence type="ECO:0000313" key="12">
    <source>
        <dbReference type="Proteomes" id="UP000006054"/>
    </source>
</evidence>
<comment type="similarity">
    <text evidence="10">Belongs to the CRISPR-associated endonuclease Cas1 family.</text>
</comment>
<evidence type="ECO:0000256" key="4">
    <source>
        <dbReference type="ARBA" id="ARBA00022801"/>
    </source>
</evidence>
<keyword evidence="12" id="KW-1185">Reference proteome</keyword>
<comment type="subunit">
    <text evidence="9 10">Homodimer, forms a heterotetramer with a Cas2 homodimer.</text>
</comment>
<comment type="cofactor">
    <cofactor evidence="10">
        <name>Mg(2+)</name>
        <dbReference type="ChEBI" id="CHEBI:18420"/>
    </cofactor>
    <cofactor evidence="10">
        <name>Mn(2+)</name>
        <dbReference type="ChEBI" id="CHEBI:29035"/>
    </cofactor>
</comment>
<dbReference type="Proteomes" id="UP000006054">
    <property type="component" value="Chromosome"/>
</dbReference>
<name>I4AEZ0_BERLS</name>
<evidence type="ECO:0000256" key="3">
    <source>
        <dbReference type="ARBA" id="ARBA00022759"/>
    </source>
</evidence>
<evidence type="ECO:0000313" key="11">
    <source>
        <dbReference type="EMBL" id="AFM02525.1"/>
    </source>
</evidence>
<sequence>MKRFRVYYFINTLTLKCKLHLIIKKMQIVIHTKGTYLKRSQNMFEIKTENDIQRISAEDIDTIFLAKGTLLTTDVILFALSHQIEIIFTDYHGTAKGRIWNNKFGSTPLIRRNQAIYATHSKPIQWIKNTLIEKISNQISFLHQLSYGVLPNGETTQRRLADAIEQMNAIQENLQAISVKRIKKKENDWKDSFRGHEGSVSRVYFKALAYSLPHSYYFESRSMRPAHDKFNCLLNYGYGMMYGYVQGALIRAGLDPSLGILHADQYNSAPTLAFDLIEKYRVWVDTVAFRLCQGYSFEEKDFIPKGEQGVWLHGNGKRKFVKALHEYLHEVIPQKNVRRSRLHHIQLDAQSLAQLFLGLSE</sequence>
<dbReference type="HOGENOM" id="CLU_052779_0_1_10"/>
<feature type="binding site" evidence="10">
    <location>
        <position position="262"/>
    </location>
    <ligand>
        <name>Mn(2+)</name>
        <dbReference type="ChEBI" id="CHEBI:29035"/>
    </ligand>
</feature>
<dbReference type="GO" id="GO:0004519">
    <property type="term" value="F:endonuclease activity"/>
    <property type="evidence" value="ECO:0007669"/>
    <property type="project" value="UniProtKB-UniRule"/>
</dbReference>
<dbReference type="PATRIC" id="fig|880071.3.peg.15"/>
<feature type="binding site" evidence="10">
    <location>
        <position position="197"/>
    </location>
    <ligand>
        <name>Mn(2+)</name>
        <dbReference type="ChEBI" id="CHEBI:29035"/>
    </ligand>
</feature>
<keyword evidence="8 10" id="KW-0464">Manganese</keyword>